<dbReference type="Proteomes" id="UP000887574">
    <property type="component" value="Unplaced"/>
</dbReference>
<organism evidence="1 2">
    <name type="scientific">Ditylenchus dipsaci</name>
    <dbReference type="NCBI Taxonomy" id="166011"/>
    <lineage>
        <taxon>Eukaryota</taxon>
        <taxon>Metazoa</taxon>
        <taxon>Ecdysozoa</taxon>
        <taxon>Nematoda</taxon>
        <taxon>Chromadorea</taxon>
        <taxon>Rhabditida</taxon>
        <taxon>Tylenchina</taxon>
        <taxon>Tylenchomorpha</taxon>
        <taxon>Sphaerularioidea</taxon>
        <taxon>Anguinidae</taxon>
        <taxon>Anguininae</taxon>
        <taxon>Ditylenchus</taxon>
    </lineage>
</organism>
<reference evidence="2" key="1">
    <citation type="submission" date="2022-11" db="UniProtKB">
        <authorList>
            <consortium name="WormBaseParasite"/>
        </authorList>
    </citation>
    <scope>IDENTIFICATION</scope>
</reference>
<dbReference type="AlphaFoldDB" id="A0A915EJN5"/>
<keyword evidence="1" id="KW-1185">Reference proteome</keyword>
<evidence type="ECO:0000313" key="2">
    <source>
        <dbReference type="WBParaSite" id="jg7424"/>
    </source>
</evidence>
<name>A0A915EJN5_9BILA</name>
<proteinExistence type="predicted"/>
<dbReference type="WBParaSite" id="jg7424">
    <property type="protein sequence ID" value="jg7424"/>
    <property type="gene ID" value="jg7424"/>
</dbReference>
<accession>A0A915EJN5</accession>
<evidence type="ECO:0000313" key="1">
    <source>
        <dbReference type="Proteomes" id="UP000887574"/>
    </source>
</evidence>
<protein>
    <submittedName>
        <fullName evidence="2">Uncharacterized protein</fullName>
    </submittedName>
</protein>
<sequence length="141" mass="16777">MVTLVELQPLVDWFYSTYIGNQTTAPIFAHHLWNVYDRVLQDRPRSNNFNESNNRKLQGLLGNVSHPPMWEFMRKLRMAYASDFNNDYNDWLSNRGRRSRHSTAIERDARIKTQVQRFFRIAARRLTKTEYLDGVVVALRD</sequence>